<accession>A0A8C4WYV0</accession>
<name>A0A8C4WYV0_EPTBU</name>
<dbReference type="Ensembl" id="ENSEBUT00000020897.1">
    <property type="protein sequence ID" value="ENSEBUP00000020322.1"/>
    <property type="gene ID" value="ENSEBUG00000012607.1"/>
</dbReference>
<dbReference type="SUPFAM" id="SSF50978">
    <property type="entry name" value="WD40 repeat-like"/>
    <property type="match status" value="1"/>
</dbReference>
<dbReference type="GO" id="GO:0005739">
    <property type="term" value="C:mitochondrion"/>
    <property type="evidence" value="ECO:0007669"/>
    <property type="project" value="TreeGrafter"/>
</dbReference>
<evidence type="ECO:0000313" key="2">
    <source>
        <dbReference type="Proteomes" id="UP000694388"/>
    </source>
</evidence>
<organism evidence="1 2">
    <name type="scientific">Eptatretus burgeri</name>
    <name type="common">Inshore hagfish</name>
    <dbReference type="NCBI Taxonomy" id="7764"/>
    <lineage>
        <taxon>Eukaryota</taxon>
        <taxon>Metazoa</taxon>
        <taxon>Chordata</taxon>
        <taxon>Craniata</taxon>
        <taxon>Vertebrata</taxon>
        <taxon>Cyclostomata</taxon>
        <taxon>Myxini</taxon>
        <taxon>Myxiniformes</taxon>
        <taxon>Myxinidae</taxon>
        <taxon>Eptatretinae</taxon>
        <taxon>Eptatretus</taxon>
    </lineage>
</organism>
<evidence type="ECO:0000313" key="1">
    <source>
        <dbReference type="Ensembl" id="ENSEBUP00000020322.1"/>
    </source>
</evidence>
<dbReference type="PANTHER" id="PTHR44662:SF1">
    <property type="entry name" value="WD REPEAT-CONTAINING PROTEIN 81"/>
    <property type="match status" value="1"/>
</dbReference>
<dbReference type="GO" id="GO:0035973">
    <property type="term" value="P:aggrephagy"/>
    <property type="evidence" value="ECO:0007669"/>
    <property type="project" value="TreeGrafter"/>
</dbReference>
<dbReference type="PANTHER" id="PTHR44662">
    <property type="entry name" value="WD REPEAT-CONTAINING PROTEIN 81"/>
    <property type="match status" value="1"/>
</dbReference>
<dbReference type="InterPro" id="IPR036322">
    <property type="entry name" value="WD40_repeat_dom_sf"/>
</dbReference>
<reference evidence="1" key="2">
    <citation type="submission" date="2025-09" db="UniProtKB">
        <authorList>
            <consortium name="Ensembl"/>
        </authorList>
    </citation>
    <scope>IDENTIFICATION</scope>
</reference>
<reference evidence="1" key="1">
    <citation type="submission" date="2025-08" db="UniProtKB">
        <authorList>
            <consortium name="Ensembl"/>
        </authorList>
    </citation>
    <scope>IDENTIFICATION</scope>
</reference>
<dbReference type="GO" id="GO:0035014">
    <property type="term" value="F:phosphatidylinositol 3-kinase regulator activity"/>
    <property type="evidence" value="ECO:0007669"/>
    <property type="project" value="TreeGrafter"/>
</dbReference>
<dbReference type="AlphaFoldDB" id="A0A8C4WYV0"/>
<proteinExistence type="predicted"/>
<protein>
    <submittedName>
        <fullName evidence="1">Uncharacterized protein</fullName>
    </submittedName>
</protein>
<keyword evidence="2" id="KW-1185">Reference proteome</keyword>
<dbReference type="Proteomes" id="UP000694388">
    <property type="component" value="Unplaced"/>
</dbReference>
<dbReference type="InterPro" id="IPR052651">
    <property type="entry name" value="WDR81"/>
</dbReference>
<sequence length="175" mass="18731">MNFTSLFDVHSGATVSTYEAPDLKFSINTVSVLPAPQPGLVIATSDYMLRFVDTRKPGLQALDSDTLLSSSMDHHQLLAWRVFEGRKCFQLHSSEPVHTFSTFVGSGTAACDSEVIAGTSGNRVGVYPIRAVQRPGGSTRLLPEHFCGVLTRLAVLSTKCLLLLASGNGSTSLMA</sequence>